<keyword evidence="3" id="KW-1185">Reference proteome</keyword>
<feature type="compositionally biased region" description="Basic and acidic residues" evidence="1">
    <location>
        <begin position="367"/>
        <end position="376"/>
    </location>
</feature>
<protein>
    <submittedName>
        <fullName evidence="2">Copper transporter</fullName>
    </submittedName>
</protein>
<dbReference type="Proteomes" id="UP001500466">
    <property type="component" value="Unassembled WGS sequence"/>
</dbReference>
<sequence>MIDFRYHVVSIIAVFLALSVGLVLGSSFLADIVSKDLDGQIRNLSRTADGLRHDLSSARTENDQLNSFINESKPQLVKDLLKGRSVVLVTLPGADSDITDATTQTLQQSGATVTGTVAVKSAWTDPAKESTLLTASGEYSVSGQTSYDRAAAALAQALVHKSSTAGSSSTGTGGTPNPTATGEAGAPVTETPPTGSPTTTPATGHTTTPTAPASGAPGTGAPTTGAPNTSATEQAAAVLTRFKSAGFVDVKGNPEKGATLAVVIAPSGPLQGNDAGRTNQIYLGLSRTLDAADDGTVMAGDTTATQDGGTLAALRRDDRTAKVVSSVDGADTNQGQVSVDWALVVESKEGKSGQYGLTGADGWLPKLPEEKTEKTS</sequence>
<gene>
    <name evidence="2" type="ORF">GCM10023205_80910</name>
</gene>
<feature type="region of interest" description="Disordered" evidence="1">
    <location>
        <begin position="162"/>
        <end position="230"/>
    </location>
</feature>
<dbReference type="InterPro" id="IPR021522">
    <property type="entry name" value="MctB"/>
</dbReference>
<proteinExistence type="predicted"/>
<comment type="caution">
    <text evidence="2">The sequence shown here is derived from an EMBL/GenBank/DDBJ whole genome shotgun (WGS) entry which is preliminary data.</text>
</comment>
<feature type="region of interest" description="Disordered" evidence="1">
    <location>
        <begin position="351"/>
        <end position="376"/>
    </location>
</feature>
<evidence type="ECO:0000313" key="2">
    <source>
        <dbReference type="EMBL" id="GAA4995598.1"/>
    </source>
</evidence>
<dbReference type="RefSeq" id="WP_345680886.1">
    <property type="nucleotide sequence ID" value="NZ_BAABHS010000057.1"/>
</dbReference>
<dbReference type="EMBL" id="BAABHS010000057">
    <property type="protein sequence ID" value="GAA4995598.1"/>
    <property type="molecule type" value="Genomic_DNA"/>
</dbReference>
<dbReference type="Pfam" id="PF11382">
    <property type="entry name" value="MctB"/>
    <property type="match status" value="1"/>
</dbReference>
<evidence type="ECO:0000256" key="1">
    <source>
        <dbReference type="SAM" id="MobiDB-lite"/>
    </source>
</evidence>
<reference evidence="3" key="1">
    <citation type="journal article" date="2019" name="Int. J. Syst. Evol. Microbiol.">
        <title>The Global Catalogue of Microorganisms (GCM) 10K type strain sequencing project: providing services to taxonomists for standard genome sequencing and annotation.</title>
        <authorList>
            <consortium name="The Broad Institute Genomics Platform"/>
            <consortium name="The Broad Institute Genome Sequencing Center for Infectious Disease"/>
            <person name="Wu L."/>
            <person name="Ma J."/>
        </authorList>
    </citation>
    <scope>NUCLEOTIDE SEQUENCE [LARGE SCALE GENOMIC DNA]</scope>
    <source>
        <strain evidence="3">JCM 17986</strain>
    </source>
</reference>
<evidence type="ECO:0000313" key="3">
    <source>
        <dbReference type="Proteomes" id="UP001500466"/>
    </source>
</evidence>
<name>A0ABP9IDT7_9ACTN</name>
<accession>A0ABP9IDT7</accession>
<organism evidence="2 3">
    <name type="scientific">Yinghuangia aomiensis</name>
    <dbReference type="NCBI Taxonomy" id="676205"/>
    <lineage>
        <taxon>Bacteria</taxon>
        <taxon>Bacillati</taxon>
        <taxon>Actinomycetota</taxon>
        <taxon>Actinomycetes</taxon>
        <taxon>Kitasatosporales</taxon>
        <taxon>Streptomycetaceae</taxon>
        <taxon>Yinghuangia</taxon>
    </lineage>
</organism>